<organism evidence="3 5">
    <name type="scientific">Rotaria sordida</name>
    <dbReference type="NCBI Taxonomy" id="392033"/>
    <lineage>
        <taxon>Eukaryota</taxon>
        <taxon>Metazoa</taxon>
        <taxon>Spiralia</taxon>
        <taxon>Gnathifera</taxon>
        <taxon>Rotifera</taxon>
        <taxon>Eurotatoria</taxon>
        <taxon>Bdelloidea</taxon>
        <taxon>Philodinida</taxon>
        <taxon>Philodinidae</taxon>
        <taxon>Rotaria</taxon>
    </lineage>
</organism>
<keyword evidence="1" id="KW-0808">Transferase</keyword>
<dbReference type="SUPFAM" id="SSF56507">
    <property type="entry name" value="Methionine synthase activation domain-like"/>
    <property type="match status" value="1"/>
</dbReference>
<dbReference type="AlphaFoldDB" id="A0A815VP49"/>
<accession>A0A815VP49</accession>
<dbReference type="Proteomes" id="UP000663864">
    <property type="component" value="Unassembled WGS sequence"/>
</dbReference>
<sequence>VRDYADRKGMSVKEVEKWLSPILAYDVDSQ</sequence>
<feature type="non-terminal residue" evidence="3">
    <location>
        <position position="1"/>
    </location>
</feature>
<evidence type="ECO:0000313" key="3">
    <source>
        <dbReference type="EMBL" id="CAF1534626.1"/>
    </source>
</evidence>
<dbReference type="EMBL" id="CAJNOT010011554">
    <property type="protein sequence ID" value="CAF1534626.1"/>
    <property type="molecule type" value="Genomic_DNA"/>
</dbReference>
<dbReference type="Proteomes" id="UP000663823">
    <property type="component" value="Unassembled WGS sequence"/>
</dbReference>
<evidence type="ECO:0000259" key="2">
    <source>
        <dbReference type="PROSITE" id="PS50974"/>
    </source>
</evidence>
<dbReference type="GO" id="GO:0032259">
    <property type="term" value="P:methylation"/>
    <property type="evidence" value="ECO:0007669"/>
    <property type="project" value="UniProtKB-KW"/>
</dbReference>
<dbReference type="GO" id="GO:0008705">
    <property type="term" value="F:methionine synthase activity"/>
    <property type="evidence" value="ECO:0007669"/>
    <property type="project" value="InterPro"/>
</dbReference>
<name>A0A815VP49_9BILA</name>
<evidence type="ECO:0000256" key="1">
    <source>
        <dbReference type="PROSITE-ProRule" id="PRU00346"/>
    </source>
</evidence>
<reference evidence="3" key="1">
    <citation type="submission" date="2021-02" db="EMBL/GenBank/DDBJ databases">
        <authorList>
            <person name="Nowell W R."/>
        </authorList>
    </citation>
    <scope>NUCLEOTIDE SEQUENCE</scope>
</reference>
<keyword evidence="1" id="KW-0489">Methyltransferase</keyword>
<dbReference type="EMBL" id="CAJOAX010008477">
    <property type="protein sequence ID" value="CAF4034645.1"/>
    <property type="molecule type" value="Genomic_DNA"/>
</dbReference>
<dbReference type="InterPro" id="IPR004223">
    <property type="entry name" value="VitB12-dep_Met_synth_activ_dom"/>
</dbReference>
<dbReference type="InterPro" id="IPR037010">
    <property type="entry name" value="VitB12-dep_Met_synth_activ_sf"/>
</dbReference>
<comment type="caution">
    <text evidence="3">The sequence shown here is derived from an EMBL/GenBank/DDBJ whole genome shotgun (WGS) entry which is preliminary data.</text>
</comment>
<evidence type="ECO:0000313" key="5">
    <source>
        <dbReference type="Proteomes" id="UP000663864"/>
    </source>
</evidence>
<dbReference type="PROSITE" id="PS50974">
    <property type="entry name" value="ADOMET_ACTIVATION"/>
    <property type="match status" value="1"/>
</dbReference>
<evidence type="ECO:0000313" key="4">
    <source>
        <dbReference type="EMBL" id="CAF4034645.1"/>
    </source>
</evidence>
<gene>
    <name evidence="4" type="ORF">OTI717_LOCUS30821</name>
    <name evidence="3" type="ORF">ZHD862_LOCUS38862</name>
</gene>
<dbReference type="Gene3D" id="3.10.196.10">
    <property type="entry name" value="Vitamin B12-dependent methionine synthase, activation domain"/>
    <property type="match status" value="1"/>
</dbReference>
<protein>
    <recommendedName>
        <fullName evidence="2">AdoMet activation domain-containing protein</fullName>
    </recommendedName>
</protein>
<proteinExistence type="predicted"/>
<feature type="domain" description="AdoMet activation" evidence="2">
    <location>
        <begin position="1"/>
        <end position="28"/>
    </location>
</feature>